<organism evidence="1 2">
    <name type="scientific">Fukomys damarensis</name>
    <name type="common">Damaraland mole rat</name>
    <name type="synonym">Cryptomys damarensis</name>
    <dbReference type="NCBI Taxonomy" id="885580"/>
    <lineage>
        <taxon>Eukaryota</taxon>
        <taxon>Metazoa</taxon>
        <taxon>Chordata</taxon>
        <taxon>Craniata</taxon>
        <taxon>Vertebrata</taxon>
        <taxon>Euteleostomi</taxon>
        <taxon>Mammalia</taxon>
        <taxon>Eutheria</taxon>
        <taxon>Euarchontoglires</taxon>
        <taxon>Glires</taxon>
        <taxon>Rodentia</taxon>
        <taxon>Hystricomorpha</taxon>
        <taxon>Bathyergidae</taxon>
        <taxon>Fukomys</taxon>
    </lineage>
</organism>
<accession>A0A091DQB5</accession>
<sequence>MNVHLESKTVVCDKRNLTDQHSKFTCEENKQSVESSTRNKNGQFDTIAMWSFQKKGIPYCLIEEEDQITL</sequence>
<dbReference type="Proteomes" id="UP000028990">
    <property type="component" value="Unassembled WGS sequence"/>
</dbReference>
<keyword evidence="1" id="KW-0808">Transferase</keyword>
<proteinExistence type="predicted"/>
<gene>
    <name evidence="1" type="ORF">H920_05425</name>
</gene>
<protein>
    <submittedName>
        <fullName evidence="1">Histone-lysine N-methyltransferase SETD2</fullName>
    </submittedName>
</protein>
<name>A0A091DQB5_FUKDA</name>
<evidence type="ECO:0000313" key="2">
    <source>
        <dbReference type="Proteomes" id="UP000028990"/>
    </source>
</evidence>
<dbReference type="GO" id="GO:0008168">
    <property type="term" value="F:methyltransferase activity"/>
    <property type="evidence" value="ECO:0007669"/>
    <property type="project" value="UniProtKB-KW"/>
</dbReference>
<dbReference type="GO" id="GO:0032259">
    <property type="term" value="P:methylation"/>
    <property type="evidence" value="ECO:0007669"/>
    <property type="project" value="UniProtKB-KW"/>
</dbReference>
<keyword evidence="1" id="KW-0489">Methyltransferase</keyword>
<reference evidence="1 2" key="1">
    <citation type="submission" date="2013-11" db="EMBL/GenBank/DDBJ databases">
        <title>The Damaraland mole rat (Fukomys damarensis) genome and evolution of African mole rats.</title>
        <authorList>
            <person name="Gladyshev V.N."/>
            <person name="Fang X."/>
        </authorList>
    </citation>
    <scope>NUCLEOTIDE SEQUENCE [LARGE SCALE GENOMIC DNA]</scope>
    <source>
        <tissue evidence="1">Liver</tissue>
    </source>
</reference>
<evidence type="ECO:0000313" key="1">
    <source>
        <dbReference type="EMBL" id="KFO33237.1"/>
    </source>
</evidence>
<dbReference type="EMBL" id="KN122104">
    <property type="protein sequence ID" value="KFO33237.1"/>
    <property type="molecule type" value="Genomic_DNA"/>
</dbReference>
<keyword evidence="2" id="KW-1185">Reference proteome</keyword>
<dbReference type="AlphaFoldDB" id="A0A091DQB5"/>